<name>A0A9Q3KLJ0_9BASI</name>
<organism evidence="1 2">
    <name type="scientific">Austropuccinia psidii MF-1</name>
    <dbReference type="NCBI Taxonomy" id="1389203"/>
    <lineage>
        <taxon>Eukaryota</taxon>
        <taxon>Fungi</taxon>
        <taxon>Dikarya</taxon>
        <taxon>Basidiomycota</taxon>
        <taxon>Pucciniomycotina</taxon>
        <taxon>Pucciniomycetes</taxon>
        <taxon>Pucciniales</taxon>
        <taxon>Sphaerophragmiaceae</taxon>
        <taxon>Austropuccinia</taxon>
    </lineage>
</organism>
<evidence type="ECO:0000313" key="2">
    <source>
        <dbReference type="Proteomes" id="UP000765509"/>
    </source>
</evidence>
<dbReference type="Proteomes" id="UP000765509">
    <property type="component" value="Unassembled WGS sequence"/>
</dbReference>
<keyword evidence="2" id="KW-1185">Reference proteome</keyword>
<sequence>MSAPRYSSMGICMFQPFSTKTHSCSKGDRQGVAFTPYQHKQHIKKLKSAIEPKILTFASGSDCPKTCLVPIFPKDYYQLTQSTFFPQWGLNQTALKEYSGSQKLPPQDLGMIISPILYLRYNIARRLHTFSFLP</sequence>
<proteinExistence type="predicted"/>
<reference evidence="1" key="1">
    <citation type="submission" date="2021-03" db="EMBL/GenBank/DDBJ databases">
        <title>Draft genome sequence of rust myrtle Austropuccinia psidii MF-1, a brazilian biotype.</title>
        <authorList>
            <person name="Quecine M.C."/>
            <person name="Pachon D.M.R."/>
            <person name="Bonatelli M.L."/>
            <person name="Correr F.H."/>
            <person name="Franceschini L.M."/>
            <person name="Leite T.F."/>
            <person name="Margarido G.R.A."/>
            <person name="Almeida C.A."/>
            <person name="Ferrarezi J.A."/>
            <person name="Labate C.A."/>
        </authorList>
    </citation>
    <scope>NUCLEOTIDE SEQUENCE</scope>
    <source>
        <strain evidence="1">MF-1</strain>
    </source>
</reference>
<accession>A0A9Q3KLJ0</accession>
<comment type="caution">
    <text evidence="1">The sequence shown here is derived from an EMBL/GenBank/DDBJ whole genome shotgun (WGS) entry which is preliminary data.</text>
</comment>
<gene>
    <name evidence="1" type="ORF">O181_121642</name>
</gene>
<dbReference type="EMBL" id="AVOT02111197">
    <property type="protein sequence ID" value="MBW0581927.1"/>
    <property type="molecule type" value="Genomic_DNA"/>
</dbReference>
<dbReference type="AlphaFoldDB" id="A0A9Q3KLJ0"/>
<protein>
    <submittedName>
        <fullName evidence="1">Uncharacterized protein</fullName>
    </submittedName>
</protein>
<evidence type="ECO:0000313" key="1">
    <source>
        <dbReference type="EMBL" id="MBW0581927.1"/>
    </source>
</evidence>